<dbReference type="InterPro" id="IPR013249">
    <property type="entry name" value="RNA_pol_sigma70_r4_t2"/>
</dbReference>
<evidence type="ECO:0000256" key="1">
    <source>
        <dbReference type="ARBA" id="ARBA00010641"/>
    </source>
</evidence>
<keyword evidence="3" id="KW-0731">Sigma factor</keyword>
<keyword evidence="9" id="KW-1185">Reference proteome</keyword>
<gene>
    <name evidence="8" type="ORF">DK389_07900</name>
</gene>
<evidence type="ECO:0000313" key="9">
    <source>
        <dbReference type="Proteomes" id="UP000245926"/>
    </source>
</evidence>
<evidence type="ECO:0000256" key="3">
    <source>
        <dbReference type="ARBA" id="ARBA00023082"/>
    </source>
</evidence>
<dbReference type="Proteomes" id="UP000245926">
    <property type="component" value="Chromosome"/>
</dbReference>
<dbReference type="Pfam" id="PF04542">
    <property type="entry name" value="Sigma70_r2"/>
    <property type="match status" value="1"/>
</dbReference>
<sequence>MKPDTLRAAPRSPPASASGSPDVHHADASLPAPVRDYLGHQLQAFYGSILAEAQPQRHLDLIAQFDAALTARGDAFASQFRNDLLAALPDLRAFAFSLIADPSRAEDLVQETLVRAWANQHRFVPGSNFKAWAFTILRNQFYTECRKRKREVEDVDGVMAGQLTAPAAQEHGIELQKVSAVLAKLPPLQREALLLVGAQGLTYEAAAELVGCQVGTVKSRVSRARAFLTGSLDMPSARLTA</sequence>
<evidence type="ECO:0000259" key="7">
    <source>
        <dbReference type="Pfam" id="PF08281"/>
    </source>
</evidence>
<keyword evidence="2" id="KW-0805">Transcription regulation</keyword>
<dbReference type="GO" id="GO:0006352">
    <property type="term" value="P:DNA-templated transcription initiation"/>
    <property type="evidence" value="ECO:0007669"/>
    <property type="project" value="InterPro"/>
</dbReference>
<dbReference type="Pfam" id="PF08281">
    <property type="entry name" value="Sigma70_r4_2"/>
    <property type="match status" value="1"/>
</dbReference>
<accession>A0A2U8W316</accession>
<evidence type="ECO:0000256" key="2">
    <source>
        <dbReference type="ARBA" id="ARBA00023015"/>
    </source>
</evidence>
<dbReference type="InterPro" id="IPR013325">
    <property type="entry name" value="RNA_pol_sigma_r2"/>
</dbReference>
<dbReference type="EMBL" id="CP029550">
    <property type="protein sequence ID" value="AWN40469.1"/>
    <property type="molecule type" value="Genomic_DNA"/>
</dbReference>
<dbReference type="InterPro" id="IPR014284">
    <property type="entry name" value="RNA_pol_sigma-70_dom"/>
</dbReference>
<evidence type="ECO:0000259" key="6">
    <source>
        <dbReference type="Pfam" id="PF04542"/>
    </source>
</evidence>
<dbReference type="GO" id="GO:0016987">
    <property type="term" value="F:sigma factor activity"/>
    <property type="evidence" value="ECO:0007669"/>
    <property type="project" value="UniProtKB-KW"/>
</dbReference>
<dbReference type="RefSeq" id="WP_109888640.1">
    <property type="nucleotide sequence ID" value="NZ_CP029550.1"/>
</dbReference>
<evidence type="ECO:0000313" key="8">
    <source>
        <dbReference type="EMBL" id="AWN40469.1"/>
    </source>
</evidence>
<dbReference type="SUPFAM" id="SSF88946">
    <property type="entry name" value="Sigma2 domain of RNA polymerase sigma factors"/>
    <property type="match status" value="1"/>
</dbReference>
<feature type="domain" description="RNA polymerase sigma-70 region 2" evidence="6">
    <location>
        <begin position="88"/>
        <end position="150"/>
    </location>
</feature>
<feature type="domain" description="RNA polymerase sigma factor 70 region 4 type 2" evidence="7">
    <location>
        <begin position="176"/>
        <end position="228"/>
    </location>
</feature>
<reference evidence="9" key="1">
    <citation type="submission" date="2018-05" db="EMBL/GenBank/DDBJ databases">
        <title>Complete Genome Sequence of Methylobacterium sp. 17SD2-17.</title>
        <authorList>
            <person name="Srinivasan S."/>
        </authorList>
    </citation>
    <scope>NUCLEOTIDE SEQUENCE [LARGE SCALE GENOMIC DNA]</scope>
    <source>
        <strain evidence="9">17SD2-17</strain>
    </source>
</reference>
<dbReference type="OrthoDB" id="9797134at2"/>
<dbReference type="PANTHER" id="PTHR43133">
    <property type="entry name" value="RNA POLYMERASE ECF-TYPE SIGMA FACTO"/>
    <property type="match status" value="1"/>
</dbReference>
<evidence type="ECO:0000256" key="5">
    <source>
        <dbReference type="SAM" id="MobiDB-lite"/>
    </source>
</evidence>
<feature type="compositionally biased region" description="Low complexity" evidence="5">
    <location>
        <begin position="7"/>
        <end position="21"/>
    </location>
</feature>
<keyword evidence="4" id="KW-0804">Transcription</keyword>
<dbReference type="KEGG" id="mets:DK389_07900"/>
<dbReference type="InterPro" id="IPR013324">
    <property type="entry name" value="RNA_pol_sigma_r3/r4-like"/>
</dbReference>
<dbReference type="SUPFAM" id="SSF88659">
    <property type="entry name" value="Sigma3 and sigma4 domains of RNA polymerase sigma factors"/>
    <property type="match status" value="1"/>
</dbReference>
<dbReference type="GO" id="GO:0003677">
    <property type="term" value="F:DNA binding"/>
    <property type="evidence" value="ECO:0007669"/>
    <property type="project" value="InterPro"/>
</dbReference>
<organism evidence="8 9">
    <name type="scientific">Methylobacterium durans</name>
    <dbReference type="NCBI Taxonomy" id="2202825"/>
    <lineage>
        <taxon>Bacteria</taxon>
        <taxon>Pseudomonadati</taxon>
        <taxon>Pseudomonadota</taxon>
        <taxon>Alphaproteobacteria</taxon>
        <taxon>Hyphomicrobiales</taxon>
        <taxon>Methylobacteriaceae</taxon>
        <taxon>Methylobacterium</taxon>
    </lineage>
</organism>
<dbReference type="PANTHER" id="PTHR43133:SF25">
    <property type="entry name" value="RNA POLYMERASE SIGMA FACTOR RFAY-RELATED"/>
    <property type="match status" value="1"/>
</dbReference>
<dbReference type="NCBIfam" id="TIGR02937">
    <property type="entry name" value="sigma70-ECF"/>
    <property type="match status" value="1"/>
</dbReference>
<feature type="region of interest" description="Disordered" evidence="5">
    <location>
        <begin position="1"/>
        <end position="26"/>
    </location>
</feature>
<protein>
    <submittedName>
        <fullName evidence="8">RNA polymerase subunit sigma-70</fullName>
    </submittedName>
</protein>
<dbReference type="InterPro" id="IPR039425">
    <property type="entry name" value="RNA_pol_sigma-70-like"/>
</dbReference>
<dbReference type="InterPro" id="IPR036388">
    <property type="entry name" value="WH-like_DNA-bd_sf"/>
</dbReference>
<proteinExistence type="inferred from homology"/>
<dbReference type="Gene3D" id="1.10.10.10">
    <property type="entry name" value="Winged helix-like DNA-binding domain superfamily/Winged helix DNA-binding domain"/>
    <property type="match status" value="1"/>
</dbReference>
<dbReference type="AlphaFoldDB" id="A0A2U8W316"/>
<name>A0A2U8W316_9HYPH</name>
<dbReference type="InterPro" id="IPR007627">
    <property type="entry name" value="RNA_pol_sigma70_r2"/>
</dbReference>
<dbReference type="Gene3D" id="1.10.1740.10">
    <property type="match status" value="1"/>
</dbReference>
<comment type="similarity">
    <text evidence="1">Belongs to the sigma-70 factor family. ECF subfamily.</text>
</comment>
<dbReference type="CDD" id="cd06171">
    <property type="entry name" value="Sigma70_r4"/>
    <property type="match status" value="1"/>
</dbReference>
<evidence type="ECO:0000256" key="4">
    <source>
        <dbReference type="ARBA" id="ARBA00023163"/>
    </source>
</evidence>